<feature type="compositionally biased region" description="Low complexity" evidence="1">
    <location>
        <begin position="222"/>
        <end position="268"/>
    </location>
</feature>
<dbReference type="InterPro" id="IPR036779">
    <property type="entry name" value="LysM_dom_sf"/>
</dbReference>
<evidence type="ECO:0000256" key="1">
    <source>
        <dbReference type="SAM" id="MobiDB-lite"/>
    </source>
</evidence>
<evidence type="ECO:0000313" key="5">
    <source>
        <dbReference type="Proteomes" id="UP000008460"/>
    </source>
</evidence>
<proteinExistence type="predicted"/>
<dbReference type="Proteomes" id="UP000008460">
    <property type="component" value="Chromosome"/>
</dbReference>
<keyword evidence="5" id="KW-1185">Reference proteome</keyword>
<dbReference type="SMART" id="SM00257">
    <property type="entry name" value="LysM"/>
    <property type="match status" value="1"/>
</dbReference>
<accession>F4H4B4</accession>
<feature type="region of interest" description="Disordered" evidence="1">
    <location>
        <begin position="148"/>
        <end position="275"/>
    </location>
</feature>
<dbReference type="InterPro" id="IPR018392">
    <property type="entry name" value="LysM"/>
</dbReference>
<keyword evidence="2" id="KW-0472">Membrane</keyword>
<name>F4H4B4_CELFA</name>
<evidence type="ECO:0000313" key="4">
    <source>
        <dbReference type="EMBL" id="AEE46590.1"/>
    </source>
</evidence>
<keyword evidence="2" id="KW-0812">Transmembrane</keyword>
<sequence>MGIGRQDPPRASRRRPGPALLGLVGGAAASGVLATVLARRTAELLATGPWRIESVVEAAVTAGGTVVAGWLAASATLALLCVLARLAGSSWRAGERLVHRAAPALVRRALVVAVGAGLGLTGATAAGAVTPTPTPVAVTQVAATPTADLGWAPTGRTGTSPAQTGAVGAPADGTAAAAGSAASPAATGTGQPGATPGTRDAAGTTPAPSDQDASRATAPSQASDTPRADAAPDTGPAAPSAPAGASQGTGSATAAPAAADVAPAPSTGGAPTTSEAATVVVQPGDTLWSLAARHLPAGADDATIARTWPLWHVANVATIGADPDVLLPGQVLTIPTTAGGAR</sequence>
<feature type="transmembrane region" description="Helical" evidence="2">
    <location>
        <begin position="58"/>
        <end position="88"/>
    </location>
</feature>
<reference evidence="4 5" key="1">
    <citation type="submission" date="2011-04" db="EMBL/GenBank/DDBJ databases">
        <title>Complete sequence of Cellulomonas fimi ATCC 484.</title>
        <authorList>
            <consortium name="US DOE Joint Genome Institute"/>
            <person name="Lucas S."/>
            <person name="Han J."/>
            <person name="Lapidus A."/>
            <person name="Cheng J.-F."/>
            <person name="Goodwin L."/>
            <person name="Pitluck S."/>
            <person name="Peters L."/>
            <person name="Chertkov O."/>
            <person name="Detter J.C."/>
            <person name="Han C."/>
            <person name="Tapia R."/>
            <person name="Land M."/>
            <person name="Hauser L."/>
            <person name="Kyrpides N."/>
            <person name="Ivanova N."/>
            <person name="Ovchinnikova G."/>
            <person name="Pagani I."/>
            <person name="Mead D."/>
            <person name="Brumm P."/>
            <person name="Woyke T."/>
        </authorList>
    </citation>
    <scope>NUCLEOTIDE SEQUENCE [LARGE SCALE GENOMIC DNA]</scope>
    <source>
        <strain evidence="5">ATCC 484 / DSM 20113 / JCM 1341 / NBRC 15513 / NCIMB 8980 / NCTC 7547</strain>
    </source>
</reference>
<protein>
    <submittedName>
        <fullName evidence="4">Peptidoglycan-binding lysin domain protein</fullName>
    </submittedName>
</protein>
<evidence type="ECO:0000259" key="3">
    <source>
        <dbReference type="PROSITE" id="PS51782"/>
    </source>
</evidence>
<dbReference type="eggNOG" id="COG1652">
    <property type="taxonomic scope" value="Bacteria"/>
</dbReference>
<dbReference type="CDD" id="cd00118">
    <property type="entry name" value="LysM"/>
    <property type="match status" value="1"/>
</dbReference>
<dbReference type="HOGENOM" id="CLU_082660_0_0_11"/>
<dbReference type="PROSITE" id="PS51782">
    <property type="entry name" value="LYSM"/>
    <property type="match status" value="1"/>
</dbReference>
<feature type="compositionally biased region" description="Low complexity" evidence="1">
    <location>
        <begin position="164"/>
        <end position="198"/>
    </location>
</feature>
<organism evidence="4 5">
    <name type="scientific">Cellulomonas fimi (strain ATCC 484 / DSM 20113 / JCM 1341 / CCUG 24087 / LMG 16345 / NBRC 15513 / NCIMB 8980 / NCTC 7547 / NRS-133)</name>
    <dbReference type="NCBI Taxonomy" id="590998"/>
    <lineage>
        <taxon>Bacteria</taxon>
        <taxon>Bacillati</taxon>
        <taxon>Actinomycetota</taxon>
        <taxon>Actinomycetes</taxon>
        <taxon>Micrococcales</taxon>
        <taxon>Cellulomonadaceae</taxon>
        <taxon>Cellulomonas</taxon>
    </lineage>
</organism>
<dbReference type="KEGG" id="cfi:Celf_2464"/>
<dbReference type="Gene3D" id="3.10.350.10">
    <property type="entry name" value="LysM domain"/>
    <property type="match status" value="1"/>
</dbReference>
<dbReference type="STRING" id="590998.Celf_2464"/>
<dbReference type="AlphaFoldDB" id="F4H4B4"/>
<gene>
    <name evidence="4" type="ordered locus">Celf_2464</name>
</gene>
<keyword evidence="2" id="KW-1133">Transmembrane helix</keyword>
<feature type="domain" description="LysM" evidence="3">
    <location>
        <begin position="277"/>
        <end position="334"/>
    </location>
</feature>
<dbReference type="EMBL" id="CP002666">
    <property type="protein sequence ID" value="AEE46590.1"/>
    <property type="molecule type" value="Genomic_DNA"/>
</dbReference>
<dbReference type="Pfam" id="PF01476">
    <property type="entry name" value="LysM"/>
    <property type="match status" value="1"/>
</dbReference>
<feature type="transmembrane region" description="Helical" evidence="2">
    <location>
        <begin position="109"/>
        <end position="129"/>
    </location>
</feature>
<evidence type="ECO:0000256" key="2">
    <source>
        <dbReference type="SAM" id="Phobius"/>
    </source>
</evidence>
<dbReference type="RefSeq" id="WP_013771616.1">
    <property type="nucleotide sequence ID" value="NC_015514.1"/>
</dbReference>
<feature type="transmembrane region" description="Helical" evidence="2">
    <location>
        <begin position="20"/>
        <end position="38"/>
    </location>
</feature>